<proteinExistence type="predicted"/>
<dbReference type="InterPro" id="IPR009366">
    <property type="entry name" value="Protein_Veg"/>
</dbReference>
<organism evidence="1 2">
    <name type="scientific">Caloramator fervidus</name>
    <dbReference type="NCBI Taxonomy" id="29344"/>
    <lineage>
        <taxon>Bacteria</taxon>
        <taxon>Bacillati</taxon>
        <taxon>Bacillota</taxon>
        <taxon>Clostridia</taxon>
        <taxon>Eubacteriales</taxon>
        <taxon>Clostridiaceae</taxon>
        <taxon>Caloramator</taxon>
    </lineage>
</organism>
<evidence type="ECO:0000313" key="1">
    <source>
        <dbReference type="EMBL" id="SEF38691.1"/>
    </source>
</evidence>
<dbReference type="AlphaFoldDB" id="A0A1H5RMG6"/>
<gene>
    <name evidence="1" type="ORF">SAMN05660865_00051</name>
</gene>
<keyword evidence="2" id="KW-1185">Reference proteome</keyword>
<sequence>MRGKDLLNAIKKNIDAHVGERVVIKANSGRKRFIVKEGILEKTYPHIFTVRVEGSDNTARTISYSYSDILTQSVQIIFKNKNVAM</sequence>
<dbReference type="GO" id="GO:0006355">
    <property type="term" value="P:regulation of DNA-templated transcription"/>
    <property type="evidence" value="ECO:0007669"/>
    <property type="project" value="InterPro"/>
</dbReference>
<dbReference type="Pfam" id="PF06257">
    <property type="entry name" value="VEG"/>
    <property type="match status" value="1"/>
</dbReference>
<dbReference type="OrthoDB" id="5469at2"/>
<evidence type="ECO:0000313" key="2">
    <source>
        <dbReference type="Proteomes" id="UP000242850"/>
    </source>
</evidence>
<reference evidence="2" key="1">
    <citation type="submission" date="2016-10" db="EMBL/GenBank/DDBJ databases">
        <authorList>
            <person name="Varghese N."/>
            <person name="Submissions S."/>
        </authorList>
    </citation>
    <scope>NUCLEOTIDE SEQUENCE [LARGE SCALE GENOMIC DNA]</scope>
    <source>
        <strain evidence="2">DSM 5463</strain>
    </source>
</reference>
<dbReference type="Gene3D" id="2.30.30.100">
    <property type="match status" value="1"/>
</dbReference>
<name>A0A1H5RMG6_9CLOT</name>
<dbReference type="EMBL" id="FNUK01000001">
    <property type="protein sequence ID" value="SEF38691.1"/>
    <property type="molecule type" value="Genomic_DNA"/>
</dbReference>
<dbReference type="RefSeq" id="WP_103895086.1">
    <property type="nucleotide sequence ID" value="NZ_FNUK01000001.1"/>
</dbReference>
<dbReference type="PANTHER" id="PTHR40026">
    <property type="entry name" value="PROTEIN VEG"/>
    <property type="match status" value="1"/>
</dbReference>
<dbReference type="Proteomes" id="UP000242850">
    <property type="component" value="Unassembled WGS sequence"/>
</dbReference>
<protein>
    <submittedName>
        <fullName evidence="1">Uncharacterized protein Veg</fullName>
    </submittedName>
</protein>
<dbReference type="PANTHER" id="PTHR40026:SF1">
    <property type="entry name" value="PROTEIN VEG"/>
    <property type="match status" value="1"/>
</dbReference>
<dbReference type="PIRSF" id="PIRSF037257">
    <property type="entry name" value="DUF1021"/>
    <property type="match status" value="1"/>
</dbReference>
<accession>A0A1H5RMG6</accession>